<keyword evidence="1" id="KW-0812">Transmembrane</keyword>
<organism evidence="2 3">
    <name type="scientific">Porphyromonas asaccharolytica (strain ATCC 25260 / DSM 20707 / BCRC 10618 / CCUG 7834 / JCM 6326 / LMG 13178 / VPI 4198 / B440)</name>
    <name type="common">Bacteroides asaccharolyticus</name>
    <dbReference type="NCBI Taxonomy" id="879243"/>
    <lineage>
        <taxon>Bacteria</taxon>
        <taxon>Pseudomonadati</taxon>
        <taxon>Bacteroidota</taxon>
        <taxon>Bacteroidia</taxon>
        <taxon>Bacteroidales</taxon>
        <taxon>Porphyromonadaceae</taxon>
        <taxon>Porphyromonas</taxon>
    </lineage>
</organism>
<protein>
    <submittedName>
        <fullName evidence="2">Uncharacterized protein</fullName>
    </submittedName>
</protein>
<feature type="transmembrane region" description="Helical" evidence="1">
    <location>
        <begin position="106"/>
        <end position="124"/>
    </location>
</feature>
<proteinExistence type="predicted"/>
<keyword evidence="1" id="KW-1133">Transmembrane helix</keyword>
<evidence type="ECO:0000313" key="3">
    <source>
        <dbReference type="Proteomes" id="UP000006545"/>
    </source>
</evidence>
<dbReference type="KEGG" id="pah:Poras_0631"/>
<feature type="transmembrane region" description="Helical" evidence="1">
    <location>
        <begin position="80"/>
        <end position="100"/>
    </location>
</feature>
<reference evidence="3" key="1">
    <citation type="submission" date="2011-04" db="EMBL/GenBank/DDBJ databases">
        <title>The complete genome of Porphyromonas asaccharolytica DSM 20707.</title>
        <authorList>
            <person name="Lucas S."/>
            <person name="Han J."/>
            <person name="Lapidus A."/>
            <person name="Bruce D."/>
            <person name="Goodwin L."/>
            <person name="Pitluck S."/>
            <person name="Peters L."/>
            <person name="Kyrpides N."/>
            <person name="Mavromatis K."/>
            <person name="Ivanova N."/>
            <person name="Ovchinnikova G."/>
            <person name="Pagani I."/>
            <person name="Lu M."/>
            <person name="Detter J.C."/>
            <person name="Tapia R."/>
            <person name="Han C."/>
            <person name="Land M."/>
            <person name="Hauser L."/>
            <person name="Markowitz V."/>
            <person name="Cheng J.-F."/>
            <person name="Hugenholtz P."/>
            <person name="Woyke T."/>
            <person name="Wu D."/>
            <person name="Gronow S."/>
            <person name="Wellnitz S."/>
            <person name="Brambilla E."/>
            <person name="Klenk H.-P."/>
            <person name="Eisen J.A."/>
        </authorList>
    </citation>
    <scope>NUCLEOTIDE SEQUENCE [LARGE SCALE GENOMIC DNA]</scope>
    <source>
        <strain evidence="3">ATCC 25260 / DSM 20707 / VPI 4198</strain>
    </source>
</reference>
<evidence type="ECO:0000256" key="1">
    <source>
        <dbReference type="SAM" id="Phobius"/>
    </source>
</evidence>
<dbReference type="EMBL" id="CP002689">
    <property type="protein sequence ID" value="AEE12581.1"/>
    <property type="molecule type" value="Genomic_DNA"/>
</dbReference>
<dbReference type="Proteomes" id="UP000006545">
    <property type="component" value="Chromosome"/>
</dbReference>
<name>F4KJD8_PORAD</name>
<feature type="transmembrane region" description="Helical" evidence="1">
    <location>
        <begin position="20"/>
        <end position="37"/>
    </location>
</feature>
<gene>
    <name evidence="2" type="ordered locus">Poras_0631</name>
</gene>
<evidence type="ECO:0000313" key="2">
    <source>
        <dbReference type="EMBL" id="AEE12581.1"/>
    </source>
</evidence>
<accession>F4KJD8</accession>
<keyword evidence="3" id="KW-1185">Reference proteome</keyword>
<keyword evidence="1" id="KW-0472">Membrane</keyword>
<sequence length="132" mass="15070">MKKEKYTSPMKNRFRLDSNFSWFCSFIAAWVLMVSSLGEASSELHAQMAKSLALSVTFLLIVLVAWVCRKVNHGDYPIIGVKKLLIVLGASYILSLPSLLFWLDRYWIYAFAFQLLLIVSLWVGEVSKSQKS</sequence>
<dbReference type="AlphaFoldDB" id="F4KJD8"/>
<dbReference type="HOGENOM" id="CLU_1915145_0_0_10"/>
<feature type="transmembrane region" description="Helical" evidence="1">
    <location>
        <begin position="49"/>
        <end position="68"/>
    </location>
</feature>